<dbReference type="STRING" id="683228.GA0070617_1516"/>
<name>A0A1C6U940_9ACTN</name>
<dbReference type="SUPFAM" id="SSF81301">
    <property type="entry name" value="Nucleotidyltransferase"/>
    <property type="match status" value="1"/>
</dbReference>
<accession>A0A1C6U940</accession>
<dbReference type="Gene3D" id="3.40.50.300">
    <property type="entry name" value="P-loop containing nucleotide triphosphate hydrolases"/>
    <property type="match status" value="1"/>
</dbReference>
<evidence type="ECO:0000313" key="3">
    <source>
        <dbReference type="Proteomes" id="UP000198937"/>
    </source>
</evidence>
<dbReference type="GO" id="GO:0016779">
    <property type="term" value="F:nucleotidyltransferase activity"/>
    <property type="evidence" value="ECO:0007669"/>
    <property type="project" value="InterPro"/>
</dbReference>
<dbReference type="InterPro" id="IPR002934">
    <property type="entry name" value="Polymerase_NTP_transf_dom"/>
</dbReference>
<sequence>MNVAVTLNGADNVGKSTNAQWLASATPGITLTGTIDRWDPQWAKVSRDDFSRWWFVDSTTDEHVDLVFRSFAARCQGGGRLALEDRGYPMLVATCAATAAVKDGTPIGEALAEVEARALRYLPVDRRELHILLRHDPDPSAEARQALARDRAPASDQYAAYQRQLAEAIELQIHRGDYHRLIVRGDRPLLDVQREVREAVTRFGVPVTLLAPDRVDRLWVLAGMSESGKSTVGELLRTEHAVTRLKIGYLLRLAADRAGVTDPYQAWDELTEARMLSEEILRLAALNPGSHRISVESAHRFEATRHVRQIWGDRCQIIYLDAPPAVRLARGKESPDSLASRDATKQNRGAERIAAIADSVVDNTGSLLALKRAVAELVHRTSGDRHPPQRETPVPASLRPFLAAYAAELVDDETALVAVTGSLAYGNWQPGWSDVDVLVVRDTLPVRWLANRSLPPTGPDGAKIALSAFTTNEARTGRLPPRLLYALRQIAHDGRGVLYRRPGLVLHVLDRTADECAARGDLPLVVMTLRRLAARPDTDVRALYKHVVLAMKIMLRADGIDIDASDEVRQAFAGRHPSARVDLPSVTDVSHADWRSDNELTERIRSAASDLLAYDETLGHTRDHGRTTEANDGHRT</sequence>
<dbReference type="SUPFAM" id="SSF52540">
    <property type="entry name" value="P-loop containing nucleoside triphosphate hydrolases"/>
    <property type="match status" value="2"/>
</dbReference>
<dbReference type="InterPro" id="IPR027417">
    <property type="entry name" value="P-loop_NTPase"/>
</dbReference>
<dbReference type="EMBL" id="FMIA01000002">
    <property type="protein sequence ID" value="SCL50542.1"/>
    <property type="molecule type" value="Genomic_DNA"/>
</dbReference>
<keyword evidence="3" id="KW-1185">Reference proteome</keyword>
<evidence type="ECO:0000259" key="1">
    <source>
        <dbReference type="Pfam" id="PF01909"/>
    </source>
</evidence>
<dbReference type="Pfam" id="PF01909">
    <property type="entry name" value="NTP_transf_2"/>
    <property type="match status" value="1"/>
</dbReference>
<reference evidence="2 3" key="1">
    <citation type="submission" date="2016-06" db="EMBL/GenBank/DDBJ databases">
        <authorList>
            <person name="Kjaerup R.B."/>
            <person name="Dalgaard T.S."/>
            <person name="Juul-Madsen H.R."/>
        </authorList>
    </citation>
    <scope>NUCLEOTIDE SEQUENCE [LARGE SCALE GENOMIC DNA]</scope>
    <source>
        <strain evidence="2 3">DSM 45577</strain>
    </source>
</reference>
<dbReference type="RefSeq" id="WP_091435214.1">
    <property type="nucleotide sequence ID" value="NZ_BMMJ01000001.1"/>
</dbReference>
<protein>
    <submittedName>
        <fullName evidence="2">Dephospho-CoA kinase</fullName>
    </submittedName>
</protein>
<proteinExistence type="predicted"/>
<dbReference type="AlphaFoldDB" id="A0A1C6U940"/>
<feature type="domain" description="Polymerase nucleotidyl transferase" evidence="1">
    <location>
        <begin position="414"/>
        <end position="440"/>
    </location>
</feature>
<organism evidence="2 3">
    <name type="scientific">Micromonospora yangpuensis</name>
    <dbReference type="NCBI Taxonomy" id="683228"/>
    <lineage>
        <taxon>Bacteria</taxon>
        <taxon>Bacillati</taxon>
        <taxon>Actinomycetota</taxon>
        <taxon>Actinomycetes</taxon>
        <taxon>Micromonosporales</taxon>
        <taxon>Micromonosporaceae</taxon>
        <taxon>Micromonospora</taxon>
    </lineage>
</organism>
<keyword evidence="2" id="KW-0808">Transferase</keyword>
<dbReference type="Proteomes" id="UP000198937">
    <property type="component" value="Unassembled WGS sequence"/>
</dbReference>
<dbReference type="GO" id="GO:0016301">
    <property type="term" value="F:kinase activity"/>
    <property type="evidence" value="ECO:0007669"/>
    <property type="project" value="UniProtKB-KW"/>
</dbReference>
<keyword evidence="2" id="KW-0418">Kinase</keyword>
<dbReference type="OrthoDB" id="3414268at2"/>
<gene>
    <name evidence="2" type="ORF">GA0070617_1516</name>
</gene>
<dbReference type="InterPro" id="IPR043519">
    <property type="entry name" value="NT_sf"/>
</dbReference>
<evidence type="ECO:0000313" key="2">
    <source>
        <dbReference type="EMBL" id="SCL50542.1"/>
    </source>
</evidence>